<protein>
    <submittedName>
        <fullName evidence="1">Uncharacterized protein</fullName>
    </submittedName>
</protein>
<accession>A0AAQ3IJQ2</accession>
<dbReference type="EMBL" id="CP125292">
    <property type="protein sequence ID" value="WHM23298.1"/>
    <property type="molecule type" value="Genomic_DNA"/>
</dbReference>
<dbReference type="Proteomes" id="UP001229422">
    <property type="component" value="Chromosome"/>
</dbReference>
<organism evidence="1 2">
    <name type="scientific">Bacillus subtilis</name>
    <dbReference type="NCBI Taxonomy" id="1423"/>
    <lineage>
        <taxon>Bacteria</taxon>
        <taxon>Bacillati</taxon>
        <taxon>Bacillota</taxon>
        <taxon>Bacilli</taxon>
        <taxon>Bacillales</taxon>
        <taxon>Bacillaceae</taxon>
        <taxon>Bacillus</taxon>
    </lineage>
</organism>
<gene>
    <name evidence="1" type="ORF">QL281_09820</name>
</gene>
<dbReference type="RefSeq" id="WP_119899878.1">
    <property type="nucleotide sequence ID" value="NZ_CAJNQI010000003.1"/>
</dbReference>
<proteinExistence type="predicted"/>
<dbReference type="AlphaFoldDB" id="A0AAQ3IJQ2"/>
<evidence type="ECO:0000313" key="2">
    <source>
        <dbReference type="Proteomes" id="UP001229422"/>
    </source>
</evidence>
<reference evidence="1" key="1">
    <citation type="submission" date="2023-05" db="EMBL/GenBank/DDBJ databases">
        <title>Complete genome sequence of Bacillus subtilis SRCM117797 isolated from Soybean paste.</title>
        <authorList>
            <person name="Abraha H.B."/>
            <person name="Kim K.-P."/>
            <person name="Ryu M.-S."/>
            <person name="Jeong D.-Y."/>
        </authorList>
    </citation>
    <scope>NUCLEOTIDE SEQUENCE</scope>
    <source>
        <strain evidence="1">SRCM117797</strain>
    </source>
</reference>
<sequence length="64" mass="7375">MVNLKNILLNKQLEGIQILIVELVRQVIIEISRKKDICYLSRAQSGKRVNLCWLSFCNRQGNGC</sequence>
<evidence type="ECO:0000313" key="1">
    <source>
        <dbReference type="EMBL" id="WHM23298.1"/>
    </source>
</evidence>
<name>A0AAQ3IJQ2_BACIU</name>